<dbReference type="InterPro" id="IPR029480">
    <property type="entry name" value="Transpos_assoc"/>
</dbReference>
<name>A0A5N6LZ80_9ASTR</name>
<dbReference type="OrthoDB" id="1713787at2759"/>
<evidence type="ECO:0000256" key="1">
    <source>
        <dbReference type="SAM" id="MobiDB-lite"/>
    </source>
</evidence>
<protein>
    <recommendedName>
        <fullName evidence="2">Transposase-associated domain-containing protein</fullName>
    </recommendedName>
</protein>
<sequence length="505" mass="58552">MDRCWMYDAPRSSQIYVDGVQNFLNFAFERTCNNGGMIKCPCTNCLNMLYQNRQSVLDHLICSGFRPEYLKWVYHGEGTTVASTSTTLNEEEETLHHEMRDLLNDAFEADNEDGMEGLRITSTNFTESNEDHDEDDVEALGVYETQSRHTSKMQVCESNANDPQENAYEKSRRLKIQENERKLKALGIRNIGNSLKSKPESQKIQKSTVRPHFIPPMYMNRVVNQVKLRQAVRSNVSQKVPLRKDNKGEKRKLILVDDDYDDEDDESFQVDHDVQDDEPEEMGDMLQSNGTCKRKRITMVTTSTISSERIGDLVHDDHVEDNHISETELHKTRGAPKKVRGYTTKAETWKMDRTQRIVVKFNKFGKPMGDEANELAQFLGTLVRMSDHVSIEYPDWRKVPIQNKEDMYSLVKSKFVFHPNETSEIKKWILYSMGKKWRAWKGSLKARLYDPSLTVDEIVAQQVENDKRVSETQFKELATRWFTPKFQGKKGVWVTDFSNLVDIAV</sequence>
<feature type="region of interest" description="Disordered" evidence="1">
    <location>
        <begin position="148"/>
        <end position="169"/>
    </location>
</feature>
<dbReference type="AlphaFoldDB" id="A0A5N6LZ80"/>
<evidence type="ECO:0000313" key="4">
    <source>
        <dbReference type="Proteomes" id="UP000326396"/>
    </source>
</evidence>
<evidence type="ECO:0000259" key="2">
    <source>
        <dbReference type="Pfam" id="PF13963"/>
    </source>
</evidence>
<keyword evidence="4" id="KW-1185">Reference proteome</keyword>
<dbReference type="PANTHER" id="PTHR33144">
    <property type="entry name" value="OS10G0409366 PROTEIN-RELATED"/>
    <property type="match status" value="1"/>
</dbReference>
<dbReference type="Proteomes" id="UP000326396">
    <property type="component" value="Linkage Group LG7"/>
</dbReference>
<organism evidence="3 4">
    <name type="scientific">Mikania micrantha</name>
    <name type="common">bitter vine</name>
    <dbReference type="NCBI Taxonomy" id="192012"/>
    <lineage>
        <taxon>Eukaryota</taxon>
        <taxon>Viridiplantae</taxon>
        <taxon>Streptophyta</taxon>
        <taxon>Embryophyta</taxon>
        <taxon>Tracheophyta</taxon>
        <taxon>Spermatophyta</taxon>
        <taxon>Magnoliopsida</taxon>
        <taxon>eudicotyledons</taxon>
        <taxon>Gunneridae</taxon>
        <taxon>Pentapetalae</taxon>
        <taxon>asterids</taxon>
        <taxon>campanulids</taxon>
        <taxon>Asterales</taxon>
        <taxon>Asteraceae</taxon>
        <taxon>Asteroideae</taxon>
        <taxon>Heliantheae alliance</taxon>
        <taxon>Eupatorieae</taxon>
        <taxon>Mikania</taxon>
    </lineage>
</organism>
<feature type="compositionally biased region" description="Polar residues" evidence="1">
    <location>
        <begin position="152"/>
        <end position="164"/>
    </location>
</feature>
<comment type="caution">
    <text evidence="3">The sequence shown here is derived from an EMBL/GenBank/DDBJ whole genome shotgun (WGS) entry which is preliminary data.</text>
</comment>
<feature type="domain" description="Transposase-associated" evidence="2">
    <location>
        <begin position="3"/>
        <end position="77"/>
    </location>
</feature>
<reference evidence="3 4" key="1">
    <citation type="submission" date="2019-05" db="EMBL/GenBank/DDBJ databases">
        <title>Mikania micrantha, genome provides insights into the molecular mechanism of rapid growth.</title>
        <authorList>
            <person name="Liu B."/>
        </authorList>
    </citation>
    <scope>NUCLEOTIDE SEQUENCE [LARGE SCALE GENOMIC DNA]</scope>
    <source>
        <strain evidence="3">NLD-2019</strain>
        <tissue evidence="3">Leaf</tissue>
    </source>
</reference>
<gene>
    <name evidence="3" type="ORF">E3N88_34817</name>
</gene>
<dbReference type="EMBL" id="SZYD01000017">
    <property type="protein sequence ID" value="KAD3066937.1"/>
    <property type="molecule type" value="Genomic_DNA"/>
</dbReference>
<dbReference type="Pfam" id="PF13963">
    <property type="entry name" value="Transpos_assoc"/>
    <property type="match status" value="1"/>
</dbReference>
<dbReference type="PANTHER" id="PTHR33144:SF50">
    <property type="entry name" value="OS03G0714750 PROTEIN"/>
    <property type="match status" value="1"/>
</dbReference>
<evidence type="ECO:0000313" key="3">
    <source>
        <dbReference type="EMBL" id="KAD3066937.1"/>
    </source>
</evidence>
<proteinExistence type="predicted"/>
<accession>A0A5N6LZ80</accession>